<dbReference type="InterPro" id="IPR023346">
    <property type="entry name" value="Lysozyme-like_dom_sf"/>
</dbReference>
<keyword evidence="2" id="KW-0378">Hydrolase</keyword>
<protein>
    <submittedName>
        <fullName evidence="4">Transglycosylase family protein</fullName>
    </submittedName>
</protein>
<comment type="caution">
    <text evidence="4">The sequence shown here is derived from an EMBL/GenBank/DDBJ whole genome shotgun (WGS) entry which is preliminary data.</text>
</comment>
<dbReference type="Gene3D" id="1.10.530.10">
    <property type="match status" value="1"/>
</dbReference>
<evidence type="ECO:0000259" key="3">
    <source>
        <dbReference type="Pfam" id="PF06737"/>
    </source>
</evidence>
<accession>A0ABX0YQK8</accession>
<comment type="similarity">
    <text evidence="1">Belongs to the transglycosylase family. Rpf subfamily.</text>
</comment>
<evidence type="ECO:0000256" key="2">
    <source>
        <dbReference type="ARBA" id="ARBA00022801"/>
    </source>
</evidence>
<dbReference type="EMBL" id="JAATEL010000003">
    <property type="protein sequence ID" value="NJP13596.1"/>
    <property type="molecule type" value="Genomic_DNA"/>
</dbReference>
<dbReference type="PROSITE" id="PS51318">
    <property type="entry name" value="TAT"/>
    <property type="match status" value="1"/>
</dbReference>
<dbReference type="InterPro" id="IPR010618">
    <property type="entry name" value="RPF"/>
</dbReference>
<evidence type="ECO:0000313" key="4">
    <source>
        <dbReference type="EMBL" id="NJP13596.1"/>
    </source>
</evidence>
<keyword evidence="5" id="KW-1185">Reference proteome</keyword>
<dbReference type="Pfam" id="PF06737">
    <property type="entry name" value="Transglycosylas"/>
    <property type="match status" value="1"/>
</dbReference>
<evidence type="ECO:0000313" key="5">
    <source>
        <dbReference type="Proteomes" id="UP000635996"/>
    </source>
</evidence>
<dbReference type="InterPro" id="IPR006311">
    <property type="entry name" value="TAT_signal"/>
</dbReference>
<evidence type="ECO:0000256" key="1">
    <source>
        <dbReference type="ARBA" id="ARBA00010830"/>
    </source>
</evidence>
<dbReference type="RefSeq" id="WP_168130998.1">
    <property type="nucleotide sequence ID" value="NZ_BMVZ01000001.1"/>
</dbReference>
<dbReference type="CDD" id="cd13925">
    <property type="entry name" value="RPF"/>
    <property type="match status" value="1"/>
</dbReference>
<sequence length="129" mass="13457">MIQQQSIDSASVGRDGASDHHLRRRGLRGALLAAATTAVLAGGPTAAAAQPSAAHEPDWDAIAACESSGNWHANTGNGYYGGLQFRQSSWVLAGGLKYAARADLATRRQQIAIARNLARIQGMSAWACA</sequence>
<reference evidence="4 5" key="1">
    <citation type="submission" date="2020-03" db="EMBL/GenBank/DDBJ databases">
        <title>WGS of actinomycetes isolated from Thailand.</title>
        <authorList>
            <person name="Thawai C."/>
        </authorList>
    </citation>
    <scope>NUCLEOTIDE SEQUENCE [LARGE SCALE GENOMIC DNA]</scope>
    <source>
        <strain evidence="4 5">NBRC 13905</strain>
    </source>
</reference>
<dbReference type="SUPFAM" id="SSF53955">
    <property type="entry name" value="Lysozyme-like"/>
    <property type="match status" value="1"/>
</dbReference>
<name>A0ABX0YQK8_STRTL</name>
<feature type="domain" description="Resuscitation-promoting factor core lysozyme-like" evidence="3">
    <location>
        <begin position="53"/>
        <end position="128"/>
    </location>
</feature>
<dbReference type="Proteomes" id="UP000635996">
    <property type="component" value="Unassembled WGS sequence"/>
</dbReference>
<organism evidence="4 5">
    <name type="scientific">Streptomyces thermoviolaceus subsp. thermoviolaceus</name>
    <dbReference type="NCBI Taxonomy" id="66860"/>
    <lineage>
        <taxon>Bacteria</taxon>
        <taxon>Bacillati</taxon>
        <taxon>Actinomycetota</taxon>
        <taxon>Actinomycetes</taxon>
        <taxon>Kitasatosporales</taxon>
        <taxon>Streptomycetaceae</taxon>
        <taxon>Streptomyces</taxon>
    </lineage>
</organism>
<proteinExistence type="inferred from homology"/>
<gene>
    <name evidence="4" type="ORF">HCJ95_04635</name>
</gene>